<feature type="non-terminal residue" evidence="3">
    <location>
        <position position="711"/>
    </location>
</feature>
<feature type="region of interest" description="Disordered" evidence="2">
    <location>
        <begin position="430"/>
        <end position="458"/>
    </location>
</feature>
<keyword evidence="1" id="KW-0175">Coiled coil</keyword>
<protein>
    <submittedName>
        <fullName evidence="3">Uncharacterized protein</fullName>
    </submittedName>
</protein>
<feature type="coiled-coil region" evidence="1">
    <location>
        <begin position="169"/>
        <end position="235"/>
    </location>
</feature>
<feature type="region of interest" description="Disordered" evidence="2">
    <location>
        <begin position="349"/>
        <end position="386"/>
    </location>
</feature>
<feature type="coiled-coil region" evidence="1">
    <location>
        <begin position="50"/>
        <end position="77"/>
    </location>
</feature>
<feature type="region of interest" description="Disordered" evidence="2">
    <location>
        <begin position="491"/>
        <end position="510"/>
    </location>
</feature>
<evidence type="ECO:0000256" key="1">
    <source>
        <dbReference type="SAM" id="Coils"/>
    </source>
</evidence>
<evidence type="ECO:0000313" key="3">
    <source>
        <dbReference type="EMBL" id="KAI3951138.1"/>
    </source>
</evidence>
<dbReference type="PANTHER" id="PTHR34380">
    <property type="entry name" value="BNAA03G12380D PROTEIN"/>
    <property type="match status" value="1"/>
</dbReference>
<dbReference type="AlphaFoldDB" id="A0AAD4TA76"/>
<evidence type="ECO:0000256" key="2">
    <source>
        <dbReference type="SAM" id="MobiDB-lite"/>
    </source>
</evidence>
<sequence>MGIIVEELECEIRRKDEEIDFWKGEVDYWISKHSELENRYVNQNIDEFRSNELNEELEDYRTKYDALHGELERKNMEFDVIEGKLKDLTVTRVATETELRKYKMMYDKLSDWKEEFQRRCEENEKQADLGLNNELDVEKKLEGYETKYNELSVRFNVEKVRGTCLDNEIKENRRMCVQMNKQIASLEENIKAIRKEGEKCFELNRKKFEELEHERRRVTDENKLLKAKFSELESQTALWLKELEGSGKHHGLSWELQGKEVECEWYKNPLKNLTLIKDVYDTELDVFKTAFSGLKEKFMGLEEDRKVMSRSEMRAQERAAHLEEVIAKMEKKLEMQDLKLEDEISTQRCLDSHDDGERECGQTGSPDKVSYGDTGDNNTNKRPCSEMDGVIDDAHVVASSTIEDKMLNNTEEIHMFEQDSLNPAGIFEIGDNNDERKTSPKSFFRTGGKRNLNIPTGNTTERHFKISFSDQRCDEHGSSCEEDNIPLSSAAKRRRFSTEVTSDTEEDDTTPLGEFQEKKLEELLVIPKTKHSPVNLCAGDVSLSSRGQNIEEFVPLSQQGQVSLTEFDEMKSQADSTLIEKFISSNNLEMSGSSQVTVGNLNSQNDREKVSEHEMGVSLSGLFVNGSETFDSGDSSSDLEDAVDNELYIGEVVAMMRRNTNKELKWQNEADVLSSFKKHPVLCMKAVCALHRQKTDKGKSIMGPFSKFAAH</sequence>
<gene>
    <name evidence="3" type="ORF">MKW98_028542</name>
</gene>
<name>A0AAD4TA76_9MAGN</name>
<dbReference type="Proteomes" id="UP001202328">
    <property type="component" value="Unassembled WGS sequence"/>
</dbReference>
<reference evidence="3" key="1">
    <citation type="submission" date="2022-04" db="EMBL/GenBank/DDBJ databases">
        <title>A functionally conserved STORR gene fusion in Papaver species that diverged 16.8 million years ago.</title>
        <authorList>
            <person name="Catania T."/>
        </authorList>
    </citation>
    <scope>NUCLEOTIDE SEQUENCE</scope>
    <source>
        <strain evidence="3">S-188037</strain>
    </source>
</reference>
<proteinExistence type="predicted"/>
<dbReference type="EMBL" id="JAJJMB010002559">
    <property type="protein sequence ID" value="KAI3951138.1"/>
    <property type="molecule type" value="Genomic_DNA"/>
</dbReference>
<evidence type="ECO:0000313" key="4">
    <source>
        <dbReference type="Proteomes" id="UP001202328"/>
    </source>
</evidence>
<organism evidence="3 4">
    <name type="scientific">Papaver atlanticum</name>
    <dbReference type="NCBI Taxonomy" id="357466"/>
    <lineage>
        <taxon>Eukaryota</taxon>
        <taxon>Viridiplantae</taxon>
        <taxon>Streptophyta</taxon>
        <taxon>Embryophyta</taxon>
        <taxon>Tracheophyta</taxon>
        <taxon>Spermatophyta</taxon>
        <taxon>Magnoliopsida</taxon>
        <taxon>Ranunculales</taxon>
        <taxon>Papaveraceae</taxon>
        <taxon>Papaveroideae</taxon>
        <taxon>Papaver</taxon>
    </lineage>
</organism>
<comment type="caution">
    <text evidence="3">The sequence shown here is derived from an EMBL/GenBank/DDBJ whole genome shotgun (WGS) entry which is preliminary data.</text>
</comment>
<feature type="coiled-coil region" evidence="1">
    <location>
        <begin position="312"/>
        <end position="339"/>
    </location>
</feature>
<feature type="compositionally biased region" description="Basic and acidic residues" evidence="2">
    <location>
        <begin position="350"/>
        <end position="360"/>
    </location>
</feature>
<accession>A0AAD4TA76</accession>
<keyword evidence="4" id="KW-1185">Reference proteome</keyword>
<dbReference type="PANTHER" id="PTHR34380:SF1">
    <property type="entry name" value="OS01G0221300 PROTEIN"/>
    <property type="match status" value="1"/>
</dbReference>